<evidence type="ECO:0000313" key="8">
    <source>
        <dbReference type="Proteomes" id="UP000319374"/>
    </source>
</evidence>
<evidence type="ECO:0008006" key="9">
    <source>
        <dbReference type="Google" id="ProtNLM"/>
    </source>
</evidence>
<feature type="signal peptide" evidence="6">
    <location>
        <begin position="1"/>
        <end position="20"/>
    </location>
</feature>
<dbReference type="EMBL" id="AP019736">
    <property type="protein sequence ID" value="BBL06576.1"/>
    <property type="molecule type" value="Genomic_DNA"/>
</dbReference>
<dbReference type="GO" id="GO:0051539">
    <property type="term" value="F:4 iron, 4 sulfur cluster binding"/>
    <property type="evidence" value="ECO:0007669"/>
    <property type="project" value="UniProtKB-KW"/>
</dbReference>
<dbReference type="Pfam" id="PF12831">
    <property type="entry name" value="FAD_oxidored"/>
    <property type="match status" value="1"/>
</dbReference>
<dbReference type="GeneID" id="98673190"/>
<evidence type="ECO:0000256" key="2">
    <source>
        <dbReference type="ARBA" id="ARBA00022723"/>
    </source>
</evidence>
<keyword evidence="1" id="KW-0004">4Fe-4S</keyword>
<evidence type="ECO:0000256" key="4">
    <source>
        <dbReference type="ARBA" id="ARBA00023004"/>
    </source>
</evidence>
<organism evidence="7 8">
    <name type="scientific">Alistipes dispar</name>
    <dbReference type="NCBI Taxonomy" id="2585119"/>
    <lineage>
        <taxon>Bacteria</taxon>
        <taxon>Pseudomonadati</taxon>
        <taxon>Bacteroidota</taxon>
        <taxon>Bacteroidia</taxon>
        <taxon>Bacteroidales</taxon>
        <taxon>Rikenellaceae</taxon>
        <taxon>Alistipes</taxon>
    </lineage>
</organism>
<evidence type="ECO:0000313" key="7">
    <source>
        <dbReference type="EMBL" id="BBL06576.1"/>
    </source>
</evidence>
<dbReference type="AlphaFoldDB" id="A0A4Y1X238"/>
<dbReference type="PANTHER" id="PTHR43498">
    <property type="entry name" value="FERREDOXIN:COB-COM HETERODISULFIDE REDUCTASE SUBUNIT A"/>
    <property type="match status" value="1"/>
</dbReference>
<keyword evidence="5" id="KW-0411">Iron-sulfur</keyword>
<dbReference type="Proteomes" id="UP000319374">
    <property type="component" value="Chromosome"/>
</dbReference>
<dbReference type="GO" id="GO:0046872">
    <property type="term" value="F:metal ion binding"/>
    <property type="evidence" value="ECO:0007669"/>
    <property type="project" value="UniProtKB-KW"/>
</dbReference>
<reference evidence="8" key="1">
    <citation type="submission" date="2019-06" db="EMBL/GenBank/DDBJ databases">
        <title>Alistipes onderdonkii subsp. vulgaris subsp. nov., Alistipes dispar sp. nov. and Alistipes communis sp. nov., isolated from human faeces, and creation of Alistipes onderdonkii subsp. onderdonkii subsp. nov.</title>
        <authorList>
            <person name="Sakamoto M."/>
            <person name="Ikeyama N."/>
            <person name="Ogata Y."/>
            <person name="Suda W."/>
            <person name="Iino T."/>
            <person name="Hattori M."/>
            <person name="Ohkuma M."/>
        </authorList>
    </citation>
    <scope>NUCLEOTIDE SEQUENCE [LARGE SCALE GENOMIC DNA]</scope>
    <source>
        <strain evidence="8">5CPEGH6</strain>
    </source>
</reference>
<dbReference type="GO" id="GO:0016491">
    <property type="term" value="F:oxidoreductase activity"/>
    <property type="evidence" value="ECO:0007669"/>
    <property type="project" value="UniProtKB-KW"/>
</dbReference>
<dbReference type="KEGG" id="ada:A5CPEGH6_12140"/>
<evidence type="ECO:0000256" key="3">
    <source>
        <dbReference type="ARBA" id="ARBA00023002"/>
    </source>
</evidence>
<dbReference type="OrthoDB" id="615715at2"/>
<protein>
    <recommendedName>
        <fullName evidence="9">FAD-dependent oxidoreductase</fullName>
    </recommendedName>
</protein>
<keyword evidence="3" id="KW-0560">Oxidoreductase</keyword>
<dbReference type="PROSITE" id="PS51257">
    <property type="entry name" value="PROKAR_LIPOPROTEIN"/>
    <property type="match status" value="1"/>
</dbReference>
<gene>
    <name evidence="7" type="ORF">A5CPEGH6_12140</name>
</gene>
<keyword evidence="2" id="KW-0479">Metal-binding</keyword>
<accession>A0A4Y1X238</accession>
<dbReference type="InterPro" id="IPR039650">
    <property type="entry name" value="HdrA-like"/>
</dbReference>
<keyword evidence="4" id="KW-0408">Iron</keyword>
<dbReference type="InterPro" id="IPR036188">
    <property type="entry name" value="FAD/NAD-bd_sf"/>
</dbReference>
<dbReference type="PANTHER" id="PTHR43498:SF1">
    <property type="entry name" value="COB--COM HETERODISULFIDE REDUCTASE IRON-SULFUR SUBUNIT A"/>
    <property type="match status" value="1"/>
</dbReference>
<sequence>MKTTLFAAAFALAASIGFSACTDTTRRTVDVLVIGGTTSGTSAAIAAAREGVSTLVVEPTPMLGGMLTAQGVSAIDGNDGLPSGFWNEFREALRSHYGGPEALRTGWVSATQFEPSVADSIFKAKAAAEPTLEVIHGYRLVEVYREGDAVTGARFTDDRGGRLEVAARITIDATDLGEALPLSGTAYRVGMDARADTGERQAFEQANDIVQDLTVVAILKDYGEGADRTIPRPEGYDPAEFEGCCTAGGKPMDPAYMIKYGRLPNGKYMINWPTHGNDYYANVVEMPYEERIEALKPAREKTLRFIYHLQHELGFRNLGIADDEFDTEDGLAYLPYHREGRRLDGVVRLTLDDVTDRYDRPAALYRTGISVGDYPVDHHHACYPGFGKIDFPPVPSFSVPLGALIPAGTDNLVVSDKAISVSNLINGSTRLQPVVLLTGQAAGTLAALAVKKGVTPREVPVREVQRALLARKAYIAPLYDVRPDDPDFELLQRIAATGILRMTGEPYHWANRSWFYPERTLTVGEFTQGLHDYAPQIDPTDDPTPLTASAAAELLRRAGGRIDTPAGAEGPVTRREAARMTDAALHPFDRAIDFEGNLKK</sequence>
<evidence type="ECO:0000256" key="1">
    <source>
        <dbReference type="ARBA" id="ARBA00022485"/>
    </source>
</evidence>
<keyword evidence="6" id="KW-0732">Signal</keyword>
<keyword evidence="8" id="KW-1185">Reference proteome</keyword>
<name>A0A4Y1X238_9BACT</name>
<feature type="chain" id="PRO_5021380171" description="FAD-dependent oxidoreductase" evidence="6">
    <location>
        <begin position="21"/>
        <end position="600"/>
    </location>
</feature>
<evidence type="ECO:0000256" key="6">
    <source>
        <dbReference type="SAM" id="SignalP"/>
    </source>
</evidence>
<dbReference type="RefSeq" id="WP_141428383.1">
    <property type="nucleotide sequence ID" value="NZ_AP019736.1"/>
</dbReference>
<dbReference type="SUPFAM" id="SSF51905">
    <property type="entry name" value="FAD/NAD(P)-binding domain"/>
    <property type="match status" value="1"/>
</dbReference>
<dbReference type="Gene3D" id="3.50.50.60">
    <property type="entry name" value="FAD/NAD(P)-binding domain"/>
    <property type="match status" value="1"/>
</dbReference>
<proteinExistence type="predicted"/>
<evidence type="ECO:0000256" key="5">
    <source>
        <dbReference type="ARBA" id="ARBA00023014"/>
    </source>
</evidence>